<reference evidence="10 11" key="1">
    <citation type="journal article" date="2016" name="Mol. Biol. Evol.">
        <title>Comparative Genomics of Early-Diverging Mushroom-Forming Fungi Provides Insights into the Origins of Lignocellulose Decay Capabilities.</title>
        <authorList>
            <person name="Nagy L.G."/>
            <person name="Riley R."/>
            <person name="Tritt A."/>
            <person name="Adam C."/>
            <person name="Daum C."/>
            <person name="Floudas D."/>
            <person name="Sun H."/>
            <person name="Yadav J.S."/>
            <person name="Pangilinan J."/>
            <person name="Larsson K.H."/>
            <person name="Matsuura K."/>
            <person name="Barry K."/>
            <person name="Labutti K."/>
            <person name="Kuo R."/>
            <person name="Ohm R.A."/>
            <person name="Bhattacharya S.S."/>
            <person name="Shirouzu T."/>
            <person name="Yoshinaga Y."/>
            <person name="Martin F.M."/>
            <person name="Grigoriev I.V."/>
            <person name="Hibbett D.S."/>
        </authorList>
    </citation>
    <scope>NUCLEOTIDE SEQUENCE [LARGE SCALE GENOMIC DNA]</scope>
    <source>
        <strain evidence="10 11">CBS 109695</strain>
    </source>
</reference>
<feature type="domain" description="Heme haloperoxidase family profile" evidence="9">
    <location>
        <begin position="67"/>
        <end position="293"/>
    </location>
</feature>
<feature type="signal peptide" evidence="8">
    <location>
        <begin position="1"/>
        <end position="20"/>
    </location>
</feature>
<dbReference type="EMBL" id="KV417505">
    <property type="protein sequence ID" value="KZP28022.1"/>
    <property type="molecule type" value="Genomic_DNA"/>
</dbReference>
<evidence type="ECO:0000256" key="1">
    <source>
        <dbReference type="ARBA" id="ARBA00001970"/>
    </source>
</evidence>
<keyword evidence="5" id="KW-0560">Oxidoreductase</keyword>
<evidence type="ECO:0000256" key="5">
    <source>
        <dbReference type="ARBA" id="ARBA00023002"/>
    </source>
</evidence>
<keyword evidence="11" id="KW-1185">Reference proteome</keyword>
<evidence type="ECO:0000256" key="8">
    <source>
        <dbReference type="SAM" id="SignalP"/>
    </source>
</evidence>
<name>A0A166R8P1_9AGAM</name>
<evidence type="ECO:0000256" key="2">
    <source>
        <dbReference type="ARBA" id="ARBA00022559"/>
    </source>
</evidence>
<keyword evidence="2 10" id="KW-0575">Peroxidase</keyword>
<sequence length="384" mass="41145">MRISFAFASIALSLISNASAFPAHGSLAGRTDEEIKVFIRTSTVPIVGAGPPPPPQSDTSAKLVADAAHPFKPASSTDIRGPCPGLNTLASHGYLNRNGIVTPQEIVNAVQEGFNMGWNLATLVTWGAFLVDGNHLTNLMSIGQQSKETGPNPPGPATIGGLNTHGVFEGDASTTRGDFYFGDNHSFNETLFDVFLNKSATYGGGKYNSSAAAEVRWARIQDSMTRNPTFTFTTPRYTTAYAESAFPFRFFVDGRDTSASLNTTVARGFFQGTQFPHDFYRRNGTYGLEDIGPDLVALAAAHPIEPGHNVGAGNYTLDPEDPGLGSGDSAQNCYLYTKHVNVTVPSLYPNPTGALRVALKENLVTFYKIIEAGDPCEQVFPYGK</sequence>
<comment type="cofactor">
    <cofactor evidence="1">
        <name>heme b</name>
        <dbReference type="ChEBI" id="CHEBI:60344"/>
    </cofactor>
</comment>
<dbReference type="OrthoDB" id="2542103at2759"/>
<accession>A0A166R8P1</accession>
<organism evidence="10 11">
    <name type="scientific">Athelia psychrophila</name>
    <dbReference type="NCBI Taxonomy" id="1759441"/>
    <lineage>
        <taxon>Eukaryota</taxon>
        <taxon>Fungi</taxon>
        <taxon>Dikarya</taxon>
        <taxon>Basidiomycota</taxon>
        <taxon>Agaricomycotina</taxon>
        <taxon>Agaricomycetes</taxon>
        <taxon>Agaricomycetidae</taxon>
        <taxon>Atheliales</taxon>
        <taxon>Atheliaceae</taxon>
        <taxon>Athelia</taxon>
    </lineage>
</organism>
<comment type="similarity">
    <text evidence="7">Belongs to the chloroperoxidase family.</text>
</comment>
<dbReference type="PANTHER" id="PTHR33577">
    <property type="entry name" value="STERIGMATOCYSTIN BIOSYNTHESIS PEROXIDASE STCC-RELATED"/>
    <property type="match status" value="1"/>
</dbReference>
<dbReference type="AlphaFoldDB" id="A0A166R8P1"/>
<dbReference type="Proteomes" id="UP000076532">
    <property type="component" value="Unassembled WGS sequence"/>
</dbReference>
<evidence type="ECO:0000256" key="4">
    <source>
        <dbReference type="ARBA" id="ARBA00022723"/>
    </source>
</evidence>
<dbReference type="PANTHER" id="PTHR33577:SF16">
    <property type="entry name" value="HEME HALOPEROXIDASE FAMILY PROFILE DOMAIN-CONTAINING PROTEIN"/>
    <property type="match status" value="1"/>
</dbReference>
<dbReference type="InterPro" id="IPR000028">
    <property type="entry name" value="Chloroperoxidase"/>
</dbReference>
<keyword evidence="6" id="KW-0408">Iron</keyword>
<evidence type="ECO:0000256" key="3">
    <source>
        <dbReference type="ARBA" id="ARBA00022617"/>
    </source>
</evidence>
<evidence type="ECO:0000313" key="10">
    <source>
        <dbReference type="EMBL" id="KZP28022.1"/>
    </source>
</evidence>
<evidence type="ECO:0000313" key="11">
    <source>
        <dbReference type="Proteomes" id="UP000076532"/>
    </source>
</evidence>
<dbReference type="InterPro" id="IPR036851">
    <property type="entry name" value="Chloroperoxidase-like_sf"/>
</dbReference>
<dbReference type="SUPFAM" id="SSF47571">
    <property type="entry name" value="Cloroperoxidase"/>
    <property type="match status" value="1"/>
</dbReference>
<keyword evidence="4" id="KW-0479">Metal-binding</keyword>
<evidence type="ECO:0000256" key="7">
    <source>
        <dbReference type="ARBA" id="ARBA00025795"/>
    </source>
</evidence>
<evidence type="ECO:0000259" key="9">
    <source>
        <dbReference type="PROSITE" id="PS51405"/>
    </source>
</evidence>
<dbReference type="GO" id="GO:0046872">
    <property type="term" value="F:metal ion binding"/>
    <property type="evidence" value="ECO:0007669"/>
    <property type="project" value="UniProtKB-KW"/>
</dbReference>
<proteinExistence type="inferred from homology"/>
<dbReference type="GO" id="GO:0004601">
    <property type="term" value="F:peroxidase activity"/>
    <property type="evidence" value="ECO:0007669"/>
    <property type="project" value="UniProtKB-KW"/>
</dbReference>
<dbReference type="SMR" id="A0A166R8P1"/>
<keyword evidence="8" id="KW-0732">Signal</keyword>
<dbReference type="Pfam" id="PF01328">
    <property type="entry name" value="Peroxidase_2"/>
    <property type="match status" value="1"/>
</dbReference>
<gene>
    <name evidence="10" type="ORF">FIBSPDRAFT_729731</name>
</gene>
<keyword evidence="3" id="KW-0349">Heme</keyword>
<dbReference type="Gene3D" id="1.10.489.10">
    <property type="entry name" value="Chloroperoxidase-like"/>
    <property type="match status" value="1"/>
</dbReference>
<feature type="chain" id="PRO_5007878996" evidence="8">
    <location>
        <begin position="21"/>
        <end position="384"/>
    </location>
</feature>
<protein>
    <submittedName>
        <fullName evidence="10">Heme-thiolate peroxidase</fullName>
    </submittedName>
</protein>
<evidence type="ECO:0000256" key="6">
    <source>
        <dbReference type="ARBA" id="ARBA00023004"/>
    </source>
</evidence>
<dbReference type="PROSITE" id="PS51405">
    <property type="entry name" value="HEME_HALOPEROXIDASE"/>
    <property type="match status" value="1"/>
</dbReference>